<gene>
    <name evidence="1" type="ORF">CH339_16335</name>
</gene>
<dbReference type="AlphaFoldDB" id="A0A327JKS6"/>
<sequence>MLTPDCPIETGGGSFTDLHFIDDSPGEFMTTRLCLRREKINVTLSSYAEFGEFEKTVLETERTLGDSDLVVGDLPLRSPAASTRSRRCVATRTARD</sequence>
<protein>
    <submittedName>
        <fullName evidence="1">Uncharacterized protein</fullName>
    </submittedName>
</protein>
<accession>A0A327JKS6</accession>
<evidence type="ECO:0000313" key="2">
    <source>
        <dbReference type="Proteomes" id="UP000249299"/>
    </source>
</evidence>
<evidence type="ECO:0000313" key="1">
    <source>
        <dbReference type="EMBL" id="RAI25903.1"/>
    </source>
</evidence>
<dbReference type="Proteomes" id="UP000249299">
    <property type="component" value="Unassembled WGS sequence"/>
</dbReference>
<proteinExistence type="predicted"/>
<dbReference type="EMBL" id="NPEV01000039">
    <property type="protein sequence ID" value="RAI25903.1"/>
    <property type="molecule type" value="Genomic_DNA"/>
</dbReference>
<name>A0A327JKS6_9HYPH</name>
<reference evidence="1 2" key="1">
    <citation type="submission" date="2017-07" db="EMBL/GenBank/DDBJ databases">
        <title>Draft Genome Sequences of Select Purple Nonsulfur Bacteria.</title>
        <authorList>
            <person name="Lasarre B."/>
            <person name="Mckinlay J.B."/>
        </authorList>
    </citation>
    <scope>NUCLEOTIDE SEQUENCE [LARGE SCALE GENOMIC DNA]</scope>
    <source>
        <strain evidence="1 2">DSM 11290</strain>
    </source>
</reference>
<organism evidence="1 2">
    <name type="scientific">Rhodobium orientis</name>
    <dbReference type="NCBI Taxonomy" id="34017"/>
    <lineage>
        <taxon>Bacteria</taxon>
        <taxon>Pseudomonadati</taxon>
        <taxon>Pseudomonadota</taxon>
        <taxon>Alphaproteobacteria</taxon>
        <taxon>Hyphomicrobiales</taxon>
        <taxon>Rhodobiaceae</taxon>
        <taxon>Rhodobium</taxon>
    </lineage>
</organism>
<keyword evidence="2" id="KW-1185">Reference proteome</keyword>
<comment type="caution">
    <text evidence="1">The sequence shown here is derived from an EMBL/GenBank/DDBJ whole genome shotgun (WGS) entry which is preliminary data.</text>
</comment>